<keyword evidence="1" id="KW-0812">Transmembrane</keyword>
<organism evidence="2 3">
    <name type="scientific">Alicyclobacillus macrosporangiidus</name>
    <dbReference type="NCBI Taxonomy" id="392015"/>
    <lineage>
        <taxon>Bacteria</taxon>
        <taxon>Bacillati</taxon>
        <taxon>Bacillota</taxon>
        <taxon>Bacilli</taxon>
        <taxon>Bacillales</taxon>
        <taxon>Alicyclobacillaceae</taxon>
        <taxon>Alicyclobacillus</taxon>
    </lineage>
</organism>
<dbReference type="AlphaFoldDB" id="A0A1I7LAV4"/>
<evidence type="ECO:0000313" key="3">
    <source>
        <dbReference type="Proteomes" id="UP000183508"/>
    </source>
</evidence>
<keyword evidence="1" id="KW-0472">Membrane</keyword>
<name>A0A1I7LAV4_9BACL</name>
<evidence type="ECO:0000256" key="1">
    <source>
        <dbReference type="SAM" id="Phobius"/>
    </source>
</evidence>
<feature type="transmembrane region" description="Helical" evidence="1">
    <location>
        <begin position="17"/>
        <end position="35"/>
    </location>
</feature>
<reference evidence="3" key="1">
    <citation type="submission" date="2016-10" db="EMBL/GenBank/DDBJ databases">
        <authorList>
            <person name="Varghese N."/>
        </authorList>
    </citation>
    <scope>NUCLEOTIDE SEQUENCE [LARGE SCALE GENOMIC DNA]</scope>
    <source>
        <strain evidence="3">DSM 17980</strain>
    </source>
</reference>
<keyword evidence="1" id="KW-1133">Transmembrane helix</keyword>
<protein>
    <submittedName>
        <fullName evidence="2">Uncharacterized protein</fullName>
    </submittedName>
</protein>
<accession>A0A1I7LAV4</accession>
<dbReference type="PROSITE" id="PS51257">
    <property type="entry name" value="PROKAR_LIPOPROTEIN"/>
    <property type="match status" value="1"/>
</dbReference>
<sequence>MKEAIDLTEGALSVRRIIAFLAIIVLVACAGGWYAKRQITQQASNKIVAELNTPSGQAELQKILQDPQVQAELAKLKSSNTGGLHFDSEQQAVAYAVSKLSPTETIQLVQDYLHRDSLTEQQKLQIEHQVLSQFTPQELAAIADAMSNS</sequence>
<keyword evidence="3" id="KW-1185">Reference proteome</keyword>
<dbReference type="Proteomes" id="UP000183508">
    <property type="component" value="Unassembled WGS sequence"/>
</dbReference>
<dbReference type="EMBL" id="FPBV01000031">
    <property type="protein sequence ID" value="SFV06666.1"/>
    <property type="molecule type" value="Genomic_DNA"/>
</dbReference>
<evidence type="ECO:0000313" key="2">
    <source>
        <dbReference type="EMBL" id="SFV06666.1"/>
    </source>
</evidence>
<gene>
    <name evidence="2" type="ORF">SAMN05421543_1313</name>
</gene>
<proteinExistence type="predicted"/>